<evidence type="ECO:0000313" key="3">
    <source>
        <dbReference type="EMBL" id="MCD2424506.1"/>
    </source>
</evidence>
<proteinExistence type="predicted"/>
<keyword evidence="1" id="KW-0812">Transmembrane</keyword>
<sequence length="567" mass="64622">MNIDSVHPLFRGKLNGDDIRSRFETFELPKPSGIKHKGPYNNIILSVFHSNALYVGTALNLKERLPELKGFKFTNPINGGMESRGGFYNVTAVPLYDSMPMLVAAYGINPSNKSLYQFRVIQDKNKVVLPWQEVRLFSRVMTYYRYNADGTEQKEMALLGEFVAPVGSSLTVEVRNIKIPDTAYAISAVWIKRSPSVISVFTSATIKEFLEVYKYQWKHDFYKPNQLTYYGDIKMNPVDSLLKKPDVFKHQDNTLFFYLKDKVKYDSLVEYNLVKGADSAGWKGNRFDPSVIRFQQLPPGNYTLLLRYAFQRQSISRYPFTILPAWYQTLGFKILTGIIAMIIVAFVIILYINWLQRKKLKAAALQKQRVSTELKSIRSQFNPHFVFNALNSIQGLITKNDTAGAHQYLSEFSTLMRESLNGSDREMISIAHETEILQKYLNLEQLRFGFRYQIAVDDAIDRNAVEVPALLLQPLVENAVKHGIAGLQEKGCLQIDFKKAADALVATVTDNGKGFDAVKETAGFGLRLTRERIALLNETLHQQQIRLSFDSGEKGTTGTIYFKNWLL</sequence>
<dbReference type="InterPro" id="IPR010559">
    <property type="entry name" value="Sig_transdc_His_kin_internal"/>
</dbReference>
<dbReference type="PANTHER" id="PTHR34220:SF7">
    <property type="entry name" value="SENSOR HISTIDINE KINASE YPDA"/>
    <property type="match status" value="1"/>
</dbReference>
<feature type="domain" description="Signal transduction histidine kinase internal region" evidence="2">
    <location>
        <begin position="373"/>
        <end position="450"/>
    </location>
</feature>
<name>A0ABS8PX67_9BACT</name>
<keyword evidence="3" id="KW-0418">Kinase</keyword>
<dbReference type="InterPro" id="IPR013783">
    <property type="entry name" value="Ig-like_fold"/>
</dbReference>
<keyword evidence="1" id="KW-0472">Membrane</keyword>
<dbReference type="EMBL" id="JAJNEC010000005">
    <property type="protein sequence ID" value="MCD2424506.1"/>
    <property type="molecule type" value="Genomic_DNA"/>
</dbReference>
<keyword evidence="1" id="KW-1133">Transmembrane helix</keyword>
<dbReference type="Gene3D" id="3.30.565.10">
    <property type="entry name" value="Histidine kinase-like ATPase, C-terminal domain"/>
    <property type="match status" value="1"/>
</dbReference>
<dbReference type="InterPro" id="IPR050640">
    <property type="entry name" value="Bact_2-comp_sensor_kinase"/>
</dbReference>
<dbReference type="GO" id="GO:0016301">
    <property type="term" value="F:kinase activity"/>
    <property type="evidence" value="ECO:0007669"/>
    <property type="project" value="UniProtKB-KW"/>
</dbReference>
<dbReference type="Pfam" id="PF06580">
    <property type="entry name" value="His_kinase"/>
    <property type="match status" value="1"/>
</dbReference>
<keyword evidence="4" id="KW-1185">Reference proteome</keyword>
<dbReference type="Gene3D" id="2.60.40.10">
    <property type="entry name" value="Immunoglobulins"/>
    <property type="match status" value="1"/>
</dbReference>
<protein>
    <submittedName>
        <fullName evidence="3">Histidine kinase</fullName>
    </submittedName>
</protein>
<dbReference type="InterPro" id="IPR036890">
    <property type="entry name" value="HATPase_C_sf"/>
</dbReference>
<reference evidence="3 4" key="1">
    <citation type="submission" date="2021-11" db="EMBL/GenBank/DDBJ databases">
        <title>Genomic of Niabella pedocola.</title>
        <authorList>
            <person name="Wu T."/>
        </authorList>
    </citation>
    <scope>NUCLEOTIDE SEQUENCE [LARGE SCALE GENOMIC DNA]</scope>
    <source>
        <strain evidence="3 4">JCM 31011</strain>
    </source>
</reference>
<accession>A0ABS8PX67</accession>
<evidence type="ECO:0000313" key="4">
    <source>
        <dbReference type="Proteomes" id="UP001199816"/>
    </source>
</evidence>
<dbReference type="Proteomes" id="UP001199816">
    <property type="component" value="Unassembled WGS sequence"/>
</dbReference>
<evidence type="ECO:0000259" key="2">
    <source>
        <dbReference type="Pfam" id="PF06580"/>
    </source>
</evidence>
<keyword evidence="3" id="KW-0808">Transferase</keyword>
<comment type="caution">
    <text evidence="3">The sequence shown here is derived from an EMBL/GenBank/DDBJ whole genome shotgun (WGS) entry which is preliminary data.</text>
</comment>
<dbReference type="PANTHER" id="PTHR34220">
    <property type="entry name" value="SENSOR HISTIDINE KINASE YPDA"/>
    <property type="match status" value="1"/>
</dbReference>
<organism evidence="3 4">
    <name type="scientific">Niabella pedocola</name>
    <dbReference type="NCBI Taxonomy" id="1752077"/>
    <lineage>
        <taxon>Bacteria</taxon>
        <taxon>Pseudomonadati</taxon>
        <taxon>Bacteroidota</taxon>
        <taxon>Chitinophagia</taxon>
        <taxon>Chitinophagales</taxon>
        <taxon>Chitinophagaceae</taxon>
        <taxon>Niabella</taxon>
    </lineage>
</organism>
<dbReference type="RefSeq" id="WP_231006628.1">
    <property type="nucleotide sequence ID" value="NZ_JAJNEC010000005.1"/>
</dbReference>
<gene>
    <name evidence="3" type="ORF">LQ567_17130</name>
</gene>
<evidence type="ECO:0000256" key="1">
    <source>
        <dbReference type="SAM" id="Phobius"/>
    </source>
</evidence>
<dbReference type="SUPFAM" id="SSF55874">
    <property type="entry name" value="ATPase domain of HSP90 chaperone/DNA topoisomerase II/histidine kinase"/>
    <property type="match status" value="1"/>
</dbReference>
<feature type="transmembrane region" description="Helical" evidence="1">
    <location>
        <begin position="330"/>
        <end position="352"/>
    </location>
</feature>